<reference evidence="2" key="1">
    <citation type="submission" date="2016-10" db="EMBL/GenBank/DDBJ databases">
        <authorList>
            <person name="Benchimol M."/>
            <person name="Almeida L.G."/>
            <person name="Vasconcelos A.T."/>
            <person name="Perreira-Neves A."/>
            <person name="Rosa I.A."/>
            <person name="Tasca T."/>
            <person name="Bogo M.R."/>
            <person name="de Souza W."/>
        </authorList>
    </citation>
    <scope>NUCLEOTIDE SEQUENCE [LARGE SCALE GENOMIC DNA]</scope>
    <source>
        <strain evidence="2">K</strain>
    </source>
</reference>
<dbReference type="SMART" id="SM00220">
    <property type="entry name" value="S_TKc"/>
    <property type="match status" value="1"/>
</dbReference>
<evidence type="ECO:0000313" key="3">
    <source>
        <dbReference type="Proteomes" id="UP000179807"/>
    </source>
</evidence>
<dbReference type="PROSITE" id="PS00108">
    <property type="entry name" value="PROTEIN_KINASE_ST"/>
    <property type="match status" value="1"/>
</dbReference>
<dbReference type="GO" id="GO:0004672">
    <property type="term" value="F:protein kinase activity"/>
    <property type="evidence" value="ECO:0007669"/>
    <property type="project" value="InterPro"/>
</dbReference>
<dbReference type="OrthoDB" id="248923at2759"/>
<gene>
    <name evidence="2" type="ORF">TRFO_21137</name>
</gene>
<accession>A0A1J4KED3</accession>
<evidence type="ECO:0000259" key="1">
    <source>
        <dbReference type="PROSITE" id="PS50011"/>
    </source>
</evidence>
<protein>
    <recommendedName>
        <fullName evidence="1">Protein kinase domain-containing protein</fullName>
    </recommendedName>
</protein>
<dbReference type="GeneID" id="94836487"/>
<dbReference type="PROSITE" id="PS50011">
    <property type="entry name" value="PROTEIN_KINASE_DOM"/>
    <property type="match status" value="1"/>
</dbReference>
<dbReference type="Proteomes" id="UP000179807">
    <property type="component" value="Unassembled WGS sequence"/>
</dbReference>
<dbReference type="Pfam" id="PF00069">
    <property type="entry name" value="Pkinase"/>
    <property type="match status" value="2"/>
</dbReference>
<dbReference type="SUPFAM" id="SSF56112">
    <property type="entry name" value="Protein kinase-like (PK-like)"/>
    <property type="match status" value="1"/>
</dbReference>
<dbReference type="PANTHER" id="PTHR24362">
    <property type="entry name" value="SERINE/THREONINE-PROTEIN KINASE NEK"/>
    <property type="match status" value="1"/>
</dbReference>
<dbReference type="InterPro" id="IPR011009">
    <property type="entry name" value="Kinase-like_dom_sf"/>
</dbReference>
<dbReference type="InterPro" id="IPR000719">
    <property type="entry name" value="Prot_kinase_dom"/>
</dbReference>
<dbReference type="InterPro" id="IPR008271">
    <property type="entry name" value="Ser/Thr_kinase_AS"/>
</dbReference>
<dbReference type="AlphaFoldDB" id="A0A1J4KED3"/>
<dbReference type="RefSeq" id="XP_068362927.1">
    <property type="nucleotide sequence ID" value="XM_068501783.1"/>
</dbReference>
<dbReference type="GO" id="GO:0005524">
    <property type="term" value="F:ATP binding"/>
    <property type="evidence" value="ECO:0007669"/>
    <property type="project" value="InterPro"/>
</dbReference>
<organism evidence="2 3">
    <name type="scientific">Tritrichomonas foetus</name>
    <dbReference type="NCBI Taxonomy" id="1144522"/>
    <lineage>
        <taxon>Eukaryota</taxon>
        <taxon>Metamonada</taxon>
        <taxon>Parabasalia</taxon>
        <taxon>Tritrichomonadida</taxon>
        <taxon>Tritrichomonadidae</taxon>
        <taxon>Tritrichomonas</taxon>
    </lineage>
</organism>
<keyword evidence="3" id="KW-1185">Reference proteome</keyword>
<feature type="domain" description="Protein kinase" evidence="1">
    <location>
        <begin position="57"/>
        <end position="468"/>
    </location>
</feature>
<dbReference type="Gene3D" id="1.10.510.10">
    <property type="entry name" value="Transferase(Phosphotransferase) domain 1"/>
    <property type="match status" value="2"/>
</dbReference>
<dbReference type="VEuPathDB" id="TrichDB:TRFO_21137"/>
<evidence type="ECO:0000313" key="2">
    <source>
        <dbReference type="EMBL" id="OHT09791.1"/>
    </source>
</evidence>
<proteinExistence type="predicted"/>
<dbReference type="PANTHER" id="PTHR24362:SF309">
    <property type="entry name" value="PROTEIN KINASE DOMAIN-CONTAINING PROTEIN"/>
    <property type="match status" value="1"/>
</dbReference>
<name>A0A1J4KED3_9EUKA</name>
<comment type="caution">
    <text evidence="2">The sequence shown here is derived from an EMBL/GenBank/DDBJ whole genome shotgun (WGS) entry which is preliminary data.</text>
</comment>
<dbReference type="EMBL" id="MLAK01000629">
    <property type="protein sequence ID" value="OHT09791.1"/>
    <property type="molecule type" value="Genomic_DNA"/>
</dbReference>
<sequence>MCAYHIRNGNSSINKGHYDEEYLSNSSNGMKHPKADKIAFQQSKIDQIRKTLESHGYAYVRQLNHGGYSSVHIIHSSRYQCEFAVKVSNRFKDGVEVIDQEVSNLIKMDHPNIIQMYEYFFDPDFLYVILEYCPGGSLADYIKTNGKLKDEVLFQVCFQILQALKYCHSQGIAHRDLKPANVLIDKNNRCKLADFGISKAFRTLNFEQNDENPLTPNLTSNLTNNDLINNDLNYSDLNNDDVICNDLSNNNGQVELSSEQCNNNIEPGSIGNSISKTGLPRYSPSLGCYGEISSFQNLPPYQENPIPAKINNSTSNLPSYNNNKTHLLNMKSRVRIPSLPPSHGASLNRANISLSNGGDVSDENVIQLFAKFGGTRPYMAPELILRKKHDPYKSDVWALAVTFYELLAGNLPWNKEDTRVMEKSITMGYIFFNGIQIRYDFIQLMKRMFSIKPESRPTVDEILMSPVFTELEQNQFSPYSAINFSNNNGNIGLDEKSYARGRNLSKSISGSNLNLLSFSTGTKCQSKSMYTISEEANKENASLVGSSGQFSSGDEFGHNQTSGNIPECVSYQSNINIAANSPASNKYGQAMAKRNMLSFKAPLIHNRQGMKNKTFA</sequence>